<feature type="domain" description="CdaR GGDEF-like" evidence="4">
    <location>
        <begin position="184"/>
        <end position="289"/>
    </location>
</feature>
<dbReference type="InterPro" id="IPR042070">
    <property type="entry name" value="PucR_C-HTH_sf"/>
</dbReference>
<proteinExistence type="inferred from homology"/>
<dbReference type="InterPro" id="IPR051448">
    <property type="entry name" value="CdaR-like_regulators"/>
</dbReference>
<gene>
    <name evidence="5" type="ORF">JF888_13515</name>
</gene>
<dbReference type="RefSeq" id="WP_338181411.1">
    <property type="nucleotide sequence ID" value="NZ_JAEKNQ010000054.1"/>
</dbReference>
<accession>A0A934N7Y7</accession>
<dbReference type="Pfam" id="PF14361">
    <property type="entry name" value="RsbRD_N"/>
    <property type="match status" value="1"/>
</dbReference>
<dbReference type="Pfam" id="PF17853">
    <property type="entry name" value="GGDEF_2"/>
    <property type="match status" value="1"/>
</dbReference>
<dbReference type="InterPro" id="IPR025736">
    <property type="entry name" value="PucR_C-HTH_dom"/>
</dbReference>
<dbReference type="AlphaFoldDB" id="A0A934N7Y7"/>
<protein>
    <submittedName>
        <fullName evidence="5">Helix-turn-helix domain-containing protein</fullName>
    </submittedName>
</protein>
<name>A0A934N7Y7_9BACT</name>
<dbReference type="EMBL" id="JAEKNQ010000054">
    <property type="protein sequence ID" value="MBJ7604190.1"/>
    <property type="molecule type" value="Genomic_DNA"/>
</dbReference>
<comment type="caution">
    <text evidence="5">The sequence shown here is derived from an EMBL/GenBank/DDBJ whole genome shotgun (WGS) entry which is preliminary data.</text>
</comment>
<evidence type="ECO:0000259" key="2">
    <source>
        <dbReference type="Pfam" id="PF13556"/>
    </source>
</evidence>
<evidence type="ECO:0000259" key="4">
    <source>
        <dbReference type="Pfam" id="PF17853"/>
    </source>
</evidence>
<feature type="domain" description="RsbT co-antagonist protein RsbRD N-terminal" evidence="3">
    <location>
        <begin position="28"/>
        <end position="169"/>
    </location>
</feature>
<sequence length="401" mass="44444">MSTVATRAKVSTSLPEPLIEEIFRRREGLARHMARAVVALVRWDSSTGAPPRREAIARACAAGIDLFLATAREHRPATHRELRDVAQLGILQARGSQSVEPVLAAYRVAARVAWDAILSAWRDHPEANPEAMVATANYVFAALDQVAAEVTKTYLHAHEQHFLRGTRARTRLLHSLISETFDNDMSIQKQALTLNLRLAQAYAALVIKADDGVDRILPELELPDGALSDATDQHTLVVLWPRNEDYVSAIEDLLTRLGTRSRVRAGLGGEHAGLRGISRSYLEAQQAVDLGRKLHPAGRLHQHEELAPYLVLAQNPLVAERYVEHVLGRLQAEDGRGTLQETLVALLSHSSVKEAALALGLHRHTVLYRLEKLRQVLHGDPLEPSLRHRLQLAVDLDRLTT</sequence>
<dbReference type="InterPro" id="IPR041522">
    <property type="entry name" value="CdaR_GGDEF"/>
</dbReference>
<reference evidence="5 6" key="1">
    <citation type="submission" date="2020-10" db="EMBL/GenBank/DDBJ databases">
        <title>Ca. Dormibacterota MAGs.</title>
        <authorList>
            <person name="Montgomery K."/>
        </authorList>
    </citation>
    <scope>NUCLEOTIDE SEQUENCE [LARGE SCALE GENOMIC DNA]</scope>
    <source>
        <strain evidence="5">SC8811_S16_3</strain>
    </source>
</reference>
<dbReference type="PANTHER" id="PTHR33744:SF1">
    <property type="entry name" value="DNA-BINDING TRANSCRIPTIONAL ACTIVATOR ADER"/>
    <property type="match status" value="1"/>
</dbReference>
<evidence type="ECO:0000256" key="1">
    <source>
        <dbReference type="ARBA" id="ARBA00006754"/>
    </source>
</evidence>
<feature type="domain" description="PucR C-terminal helix-turn-helix" evidence="2">
    <location>
        <begin position="339"/>
        <end position="394"/>
    </location>
</feature>
<dbReference type="Pfam" id="PF13556">
    <property type="entry name" value="HTH_30"/>
    <property type="match status" value="1"/>
</dbReference>
<evidence type="ECO:0000259" key="3">
    <source>
        <dbReference type="Pfam" id="PF14361"/>
    </source>
</evidence>
<dbReference type="Proteomes" id="UP000620075">
    <property type="component" value="Unassembled WGS sequence"/>
</dbReference>
<comment type="similarity">
    <text evidence="1">Belongs to the CdaR family.</text>
</comment>
<evidence type="ECO:0000313" key="6">
    <source>
        <dbReference type="Proteomes" id="UP000620075"/>
    </source>
</evidence>
<dbReference type="Gene3D" id="1.10.10.2840">
    <property type="entry name" value="PucR C-terminal helix-turn-helix domain"/>
    <property type="match status" value="1"/>
</dbReference>
<organism evidence="5 6">
    <name type="scientific">Candidatus Dormiibacter inghamiae</name>
    <dbReference type="NCBI Taxonomy" id="3127013"/>
    <lineage>
        <taxon>Bacteria</taxon>
        <taxon>Bacillati</taxon>
        <taxon>Candidatus Dormiibacterota</taxon>
        <taxon>Candidatus Dormibacteria</taxon>
        <taxon>Candidatus Dormibacterales</taxon>
        <taxon>Candidatus Dormibacteraceae</taxon>
        <taxon>Candidatus Dormiibacter</taxon>
    </lineage>
</organism>
<dbReference type="PANTHER" id="PTHR33744">
    <property type="entry name" value="CARBOHYDRATE DIACID REGULATOR"/>
    <property type="match status" value="1"/>
</dbReference>
<dbReference type="InterPro" id="IPR025751">
    <property type="entry name" value="RsbRD_N_dom"/>
</dbReference>
<evidence type="ECO:0000313" key="5">
    <source>
        <dbReference type="EMBL" id="MBJ7604190.1"/>
    </source>
</evidence>